<dbReference type="Proteomes" id="UP000717364">
    <property type="component" value="Unassembled WGS sequence"/>
</dbReference>
<reference evidence="2" key="2">
    <citation type="journal article" date="2021" name="Mar. Drugs">
        <title>Genome Reduction and Secondary Metabolism of the Marine Sponge-Associated Cyanobacterium Leptothoe.</title>
        <authorList>
            <person name="Konstantinou D."/>
            <person name="Popin R.V."/>
            <person name="Fewer D.P."/>
            <person name="Sivonen K."/>
            <person name="Gkelis S."/>
        </authorList>
    </citation>
    <scope>NUCLEOTIDE SEQUENCE</scope>
    <source>
        <strain evidence="2">TAU-MAC 1115</strain>
    </source>
</reference>
<accession>A0A947DCU1</accession>
<dbReference type="AlphaFoldDB" id="A0A947DCU1"/>
<dbReference type="PANTHER" id="PTHR40124">
    <property type="match status" value="1"/>
</dbReference>
<sequence>MVLISCQPPASTSILEPIQTSNVEAEELVTASLWQSNLSHLSWMNEWEPRDDKSWGFDNFELLSNADSPFDHILRVHYPAGTASPSVSRQTSSPLGGAQFYGDLFLPAQTQLRLSYYVRFAEGFDFVKGGKLPGLFGGSGASGGKIPDGTDGFSARFMWRKDGQGEVYAYLPTSESYGTSIGRGAWQFQPGIWYKLDQELKLNTPNQADGELRIWVNDTLVLEQAALVFRTAESLQIDGIFFSTFFGGGDPSWATPQDTYIDFANFSVSTGD</sequence>
<proteinExistence type="predicted"/>
<dbReference type="Gene3D" id="2.60.120.200">
    <property type="match status" value="1"/>
</dbReference>
<name>A0A947DCU1_9CYAN</name>
<dbReference type="EMBL" id="JADOES010000002">
    <property type="protein sequence ID" value="MBT9314039.1"/>
    <property type="molecule type" value="Genomic_DNA"/>
</dbReference>
<keyword evidence="3" id="KW-1185">Reference proteome</keyword>
<protein>
    <recommendedName>
        <fullName evidence="1">Polysaccharide lyase 14 domain-containing protein</fullName>
    </recommendedName>
</protein>
<feature type="domain" description="Polysaccharide lyase 14" evidence="1">
    <location>
        <begin position="71"/>
        <end position="266"/>
    </location>
</feature>
<comment type="caution">
    <text evidence="2">The sequence shown here is derived from an EMBL/GenBank/DDBJ whole genome shotgun (WGS) entry which is preliminary data.</text>
</comment>
<gene>
    <name evidence="2" type="ORF">IXB50_01200</name>
</gene>
<evidence type="ECO:0000313" key="2">
    <source>
        <dbReference type="EMBL" id="MBT9314039.1"/>
    </source>
</evidence>
<dbReference type="PANTHER" id="PTHR40124:SF1">
    <property type="entry name" value="DISAGGREGATASE RELATED REPEAT PROTEIN"/>
    <property type="match status" value="1"/>
</dbReference>
<evidence type="ECO:0000259" key="1">
    <source>
        <dbReference type="Pfam" id="PF21294"/>
    </source>
</evidence>
<dbReference type="InterPro" id="IPR048958">
    <property type="entry name" value="Polysacc_lyase_14"/>
</dbReference>
<evidence type="ECO:0000313" key="3">
    <source>
        <dbReference type="Proteomes" id="UP000717364"/>
    </source>
</evidence>
<reference evidence="2" key="1">
    <citation type="submission" date="2020-11" db="EMBL/GenBank/DDBJ databases">
        <authorList>
            <person name="Konstantinou D."/>
            <person name="Gkelis S."/>
            <person name="Popin R."/>
            <person name="Fewer D."/>
            <person name="Sivonen K."/>
        </authorList>
    </citation>
    <scope>NUCLEOTIDE SEQUENCE</scope>
    <source>
        <strain evidence="2">TAU-MAC 1115</strain>
    </source>
</reference>
<dbReference type="Pfam" id="PF21294">
    <property type="entry name" value="Polysacc_lyase_14"/>
    <property type="match status" value="1"/>
</dbReference>
<organism evidence="2 3">
    <name type="scientific">Leptothoe spongobia TAU-MAC 1115</name>
    <dbReference type="NCBI Taxonomy" id="1967444"/>
    <lineage>
        <taxon>Bacteria</taxon>
        <taxon>Bacillati</taxon>
        <taxon>Cyanobacteriota</taxon>
        <taxon>Cyanophyceae</taxon>
        <taxon>Nodosilineales</taxon>
        <taxon>Cymatolegaceae</taxon>
        <taxon>Leptothoe</taxon>
        <taxon>Leptothoe spongobia</taxon>
    </lineage>
</organism>